<keyword evidence="2" id="KW-1185">Reference proteome</keyword>
<sequence>MTRFLITYHGMPYPQPDVIAATRGALRKWARESLGKALVDFGAPVLQGGQLAEGEPVDAVEIDGYTIIEARSLADARALLSDHPYIALGGTIQINECLDL</sequence>
<accession>A0A0B2AGV9</accession>
<comment type="caution">
    <text evidence="1">The sequence shown here is derived from an EMBL/GenBank/DDBJ whole genome shotgun (WGS) entry which is preliminary data.</text>
</comment>
<dbReference type="EMBL" id="JTDL01000123">
    <property type="protein sequence ID" value="KHL02430.1"/>
    <property type="molecule type" value="Genomic_DNA"/>
</dbReference>
<dbReference type="OrthoDB" id="4965098at2"/>
<name>A0A0B2AGV9_9MICC</name>
<dbReference type="Proteomes" id="UP000030982">
    <property type="component" value="Unassembled WGS sequence"/>
</dbReference>
<evidence type="ECO:0008006" key="3">
    <source>
        <dbReference type="Google" id="ProtNLM"/>
    </source>
</evidence>
<evidence type="ECO:0000313" key="2">
    <source>
        <dbReference type="Proteomes" id="UP000030982"/>
    </source>
</evidence>
<proteinExistence type="predicted"/>
<gene>
    <name evidence="1" type="ORF">LK10_12580</name>
</gene>
<evidence type="ECO:0000313" key="1">
    <source>
        <dbReference type="EMBL" id="KHL02430.1"/>
    </source>
</evidence>
<dbReference type="AlphaFoldDB" id="A0A0B2AGV9"/>
<protein>
    <recommendedName>
        <fullName evidence="3">YCII-related domain-containing protein</fullName>
    </recommendedName>
</protein>
<dbReference type="RefSeq" id="WP_043124150.1">
    <property type="nucleotide sequence ID" value="NZ_JTDL01000123.1"/>
</dbReference>
<reference evidence="1 2" key="1">
    <citation type="submission" date="2014-09" db="EMBL/GenBank/DDBJ databases">
        <title>Genome sequence of Sinomonas sp. MUSC 117.</title>
        <authorList>
            <person name="Lee L.-H."/>
        </authorList>
    </citation>
    <scope>NUCLEOTIDE SEQUENCE [LARGE SCALE GENOMIC DNA]</scope>
    <source>
        <strain evidence="1 2">MUSC 117</strain>
    </source>
</reference>
<organism evidence="1 2">
    <name type="scientific">Sinomonas humi</name>
    <dbReference type="NCBI Taxonomy" id="1338436"/>
    <lineage>
        <taxon>Bacteria</taxon>
        <taxon>Bacillati</taxon>
        <taxon>Actinomycetota</taxon>
        <taxon>Actinomycetes</taxon>
        <taxon>Micrococcales</taxon>
        <taxon>Micrococcaceae</taxon>
        <taxon>Sinomonas</taxon>
    </lineage>
</organism>